<gene>
    <name evidence="1" type="ORF">OIU77_008212</name>
</gene>
<accession>A0ABQ9AIR4</accession>
<feature type="non-terminal residue" evidence="1">
    <location>
        <position position="10"/>
    </location>
</feature>
<reference evidence="1" key="1">
    <citation type="submission" date="2022-10" db="EMBL/GenBank/DDBJ databases">
        <authorList>
            <person name="Hyden B.L."/>
            <person name="Feng K."/>
            <person name="Yates T."/>
            <person name="Jawdy S."/>
            <person name="Smart L.B."/>
            <person name="Muchero W."/>
        </authorList>
    </citation>
    <scope>NUCLEOTIDE SEQUENCE</scope>
    <source>
        <tissue evidence="1">Shoot tip</tissue>
    </source>
</reference>
<sequence>MRIFSCFADL</sequence>
<proteinExistence type="predicted"/>
<comment type="caution">
    <text evidence="1">The sequence shown here is derived from an EMBL/GenBank/DDBJ whole genome shotgun (WGS) entry which is preliminary data.</text>
</comment>
<organism evidence="1 2">
    <name type="scientific">Salix suchowensis</name>
    <dbReference type="NCBI Taxonomy" id="1278906"/>
    <lineage>
        <taxon>Eukaryota</taxon>
        <taxon>Viridiplantae</taxon>
        <taxon>Streptophyta</taxon>
        <taxon>Embryophyta</taxon>
        <taxon>Tracheophyta</taxon>
        <taxon>Spermatophyta</taxon>
        <taxon>Magnoliopsida</taxon>
        <taxon>eudicotyledons</taxon>
        <taxon>Gunneridae</taxon>
        <taxon>Pentapetalae</taxon>
        <taxon>rosids</taxon>
        <taxon>fabids</taxon>
        <taxon>Malpighiales</taxon>
        <taxon>Salicaceae</taxon>
        <taxon>Saliceae</taxon>
        <taxon>Salix</taxon>
    </lineage>
</organism>
<keyword evidence="2" id="KW-1185">Reference proteome</keyword>
<reference evidence="1" key="2">
    <citation type="journal article" date="2023" name="Int. J. Mol. Sci.">
        <title>De Novo Assembly and Annotation of 11 Diverse Shrub Willow (Salix) Genomes Reveals Novel Gene Organization in Sex-Linked Regions.</title>
        <authorList>
            <person name="Hyden B."/>
            <person name="Feng K."/>
            <person name="Yates T.B."/>
            <person name="Jawdy S."/>
            <person name="Cereghino C."/>
            <person name="Smart L.B."/>
            <person name="Muchero W."/>
        </authorList>
    </citation>
    <scope>NUCLEOTIDE SEQUENCE</scope>
    <source>
        <tissue evidence="1">Shoot tip</tissue>
    </source>
</reference>
<name>A0ABQ9AIR4_9ROSI</name>
<dbReference type="Proteomes" id="UP001141253">
    <property type="component" value="Chromosome 15W"/>
</dbReference>
<protein>
    <submittedName>
        <fullName evidence="1">Uncharacterized protein</fullName>
    </submittedName>
</protein>
<evidence type="ECO:0000313" key="2">
    <source>
        <dbReference type="Proteomes" id="UP001141253"/>
    </source>
</evidence>
<dbReference type="EMBL" id="JAPFFI010000020">
    <property type="protein sequence ID" value="KAJ6340408.1"/>
    <property type="molecule type" value="Genomic_DNA"/>
</dbReference>
<evidence type="ECO:0000313" key="1">
    <source>
        <dbReference type="EMBL" id="KAJ6340408.1"/>
    </source>
</evidence>